<dbReference type="InterPro" id="IPR029058">
    <property type="entry name" value="AB_hydrolase_fold"/>
</dbReference>
<organism evidence="1 2">
    <name type="scientific">Candidatus Enterocloster faecavium</name>
    <dbReference type="NCBI Taxonomy" id="2838560"/>
    <lineage>
        <taxon>Bacteria</taxon>
        <taxon>Bacillati</taxon>
        <taxon>Bacillota</taxon>
        <taxon>Clostridia</taxon>
        <taxon>Lachnospirales</taxon>
        <taxon>Lachnospiraceae</taxon>
        <taxon>Enterocloster</taxon>
    </lineage>
</organism>
<evidence type="ECO:0000313" key="1">
    <source>
        <dbReference type="EMBL" id="HJB07902.1"/>
    </source>
</evidence>
<reference evidence="1" key="1">
    <citation type="journal article" date="2021" name="PeerJ">
        <title>Extensive microbial diversity within the chicken gut microbiome revealed by metagenomics and culture.</title>
        <authorList>
            <person name="Gilroy R."/>
            <person name="Ravi A."/>
            <person name="Getino M."/>
            <person name="Pursley I."/>
            <person name="Horton D.L."/>
            <person name="Alikhan N.F."/>
            <person name="Baker D."/>
            <person name="Gharbi K."/>
            <person name="Hall N."/>
            <person name="Watson M."/>
            <person name="Adriaenssens E.M."/>
            <person name="Foster-Nyarko E."/>
            <person name="Jarju S."/>
            <person name="Secka A."/>
            <person name="Antonio M."/>
            <person name="Oren A."/>
            <person name="Chaudhuri R.R."/>
            <person name="La Ragione R."/>
            <person name="Hildebrand F."/>
            <person name="Pallen M.J."/>
        </authorList>
    </citation>
    <scope>NUCLEOTIDE SEQUENCE</scope>
    <source>
        <strain evidence="1">CHK188-4685</strain>
    </source>
</reference>
<dbReference type="Proteomes" id="UP000886804">
    <property type="component" value="Unassembled WGS sequence"/>
</dbReference>
<dbReference type="Gene3D" id="3.40.50.1820">
    <property type="entry name" value="alpha/beta hydrolase"/>
    <property type="match status" value="1"/>
</dbReference>
<protein>
    <recommendedName>
        <fullName evidence="3">Alpha/beta hydrolase</fullName>
    </recommendedName>
</protein>
<proteinExistence type="predicted"/>
<reference evidence="1" key="2">
    <citation type="submission" date="2021-04" db="EMBL/GenBank/DDBJ databases">
        <authorList>
            <person name="Gilroy R."/>
        </authorList>
    </citation>
    <scope>NUCLEOTIDE SEQUENCE</scope>
    <source>
        <strain evidence="1">CHK188-4685</strain>
    </source>
</reference>
<evidence type="ECO:0008006" key="3">
    <source>
        <dbReference type="Google" id="ProtNLM"/>
    </source>
</evidence>
<sequence>MDGEVQTRWVPTAASTFETRELHVSNQGAITDMSPLTEVSDLEAVLASAQTWDFVNTDYIYLMGCSQGGLVSALTAPDHADEIRAAILFL</sequence>
<dbReference type="AlphaFoldDB" id="A0A9D2L8C7"/>
<comment type="caution">
    <text evidence="1">The sequence shown here is derived from an EMBL/GenBank/DDBJ whole genome shotgun (WGS) entry which is preliminary data.</text>
</comment>
<accession>A0A9D2L8C7</accession>
<dbReference type="SUPFAM" id="SSF53474">
    <property type="entry name" value="alpha/beta-Hydrolases"/>
    <property type="match status" value="1"/>
</dbReference>
<gene>
    <name evidence="1" type="ORF">H9716_08575</name>
</gene>
<evidence type="ECO:0000313" key="2">
    <source>
        <dbReference type="Proteomes" id="UP000886804"/>
    </source>
</evidence>
<name>A0A9D2L8C7_9FIRM</name>
<dbReference type="EMBL" id="DWYS01000101">
    <property type="protein sequence ID" value="HJB07902.1"/>
    <property type="molecule type" value="Genomic_DNA"/>
</dbReference>